<dbReference type="InterPro" id="IPR014710">
    <property type="entry name" value="RmlC-like_jellyroll"/>
</dbReference>
<dbReference type="Proteomes" id="UP000540685">
    <property type="component" value="Unassembled WGS sequence"/>
</dbReference>
<keyword evidence="3" id="KW-1185">Reference proteome</keyword>
<evidence type="ECO:0000259" key="1">
    <source>
        <dbReference type="Pfam" id="PF10006"/>
    </source>
</evidence>
<protein>
    <submittedName>
        <fullName evidence="2">Uncharacterized protein (DUF2249 family)</fullName>
    </submittedName>
</protein>
<dbReference type="EMBL" id="JACHMP010000001">
    <property type="protein sequence ID" value="MBB5817340.1"/>
    <property type="molecule type" value="Genomic_DNA"/>
</dbReference>
<accession>A0A7W9IB78</accession>
<dbReference type="RefSeq" id="WP_184540494.1">
    <property type="nucleotide sequence ID" value="NZ_JACHMP010000001.1"/>
</dbReference>
<reference evidence="2 3" key="1">
    <citation type="submission" date="2020-08" db="EMBL/GenBank/DDBJ databases">
        <title>Sequencing the genomes of 1000 actinobacteria strains.</title>
        <authorList>
            <person name="Klenk H.-P."/>
        </authorList>
    </citation>
    <scope>NUCLEOTIDE SEQUENCE [LARGE SCALE GENOMIC DNA]</scope>
    <source>
        <strain evidence="2 3">DSM 46887</strain>
    </source>
</reference>
<dbReference type="Gene3D" id="2.60.120.10">
    <property type="entry name" value="Jelly Rolls"/>
    <property type="match status" value="1"/>
</dbReference>
<gene>
    <name evidence="2" type="ORF">F4562_000402</name>
</gene>
<dbReference type="Pfam" id="PF10006">
    <property type="entry name" value="DUF2249"/>
    <property type="match status" value="1"/>
</dbReference>
<dbReference type="SUPFAM" id="SSF51182">
    <property type="entry name" value="RmlC-like cupins"/>
    <property type="match status" value="1"/>
</dbReference>
<evidence type="ECO:0000313" key="3">
    <source>
        <dbReference type="Proteomes" id="UP000540685"/>
    </source>
</evidence>
<sequence>MSDQELDVRSLRKPDKHPTIFATYGALAVGESFVLVNDHDPRHLRDEFENEHPGGHGWDYLDRGPGVWRIRITKLAATPLPRLLCDTGAVPPDATGTAWKLEVPQRDLDADITRLAPEATVDAHNGLDHDVLLHVLHGTGRLTTERGTLDLRPGALVWLPRRSRRRLAAGPEGLGYLTVHRGRQALVLEPVVRTPEPADR</sequence>
<proteinExistence type="predicted"/>
<feature type="domain" description="DUF2249" evidence="1">
    <location>
        <begin position="5"/>
        <end position="74"/>
    </location>
</feature>
<organism evidence="2 3">
    <name type="scientific">Streptosporangium becharense</name>
    <dbReference type="NCBI Taxonomy" id="1816182"/>
    <lineage>
        <taxon>Bacteria</taxon>
        <taxon>Bacillati</taxon>
        <taxon>Actinomycetota</taxon>
        <taxon>Actinomycetes</taxon>
        <taxon>Streptosporangiales</taxon>
        <taxon>Streptosporangiaceae</taxon>
        <taxon>Streptosporangium</taxon>
    </lineage>
</organism>
<comment type="caution">
    <text evidence="2">The sequence shown here is derived from an EMBL/GenBank/DDBJ whole genome shotgun (WGS) entry which is preliminary data.</text>
</comment>
<evidence type="ECO:0000313" key="2">
    <source>
        <dbReference type="EMBL" id="MBB5817340.1"/>
    </source>
</evidence>
<dbReference type="InterPro" id="IPR018720">
    <property type="entry name" value="DUF2249"/>
</dbReference>
<dbReference type="AlphaFoldDB" id="A0A7W9IB78"/>
<name>A0A7W9IB78_9ACTN</name>
<dbReference type="InterPro" id="IPR011051">
    <property type="entry name" value="RmlC_Cupin_sf"/>
</dbReference>